<dbReference type="AlphaFoldDB" id="A0A914C106"/>
<keyword evidence="4 7" id="KW-0547">Nucleotide-binding</keyword>
<dbReference type="PRINTS" id="PR00449">
    <property type="entry name" value="RASTRNSFRMNG"/>
</dbReference>
<dbReference type="InterPro" id="IPR018948">
    <property type="entry name" value="GTP-bd_TrmE_N"/>
</dbReference>
<organism evidence="11 12">
    <name type="scientific">Acrobeloides nanus</name>
    <dbReference type="NCBI Taxonomy" id="290746"/>
    <lineage>
        <taxon>Eukaryota</taxon>
        <taxon>Metazoa</taxon>
        <taxon>Ecdysozoa</taxon>
        <taxon>Nematoda</taxon>
        <taxon>Chromadorea</taxon>
        <taxon>Rhabditida</taxon>
        <taxon>Tylenchina</taxon>
        <taxon>Cephalobomorpha</taxon>
        <taxon>Cephaloboidea</taxon>
        <taxon>Cephalobidae</taxon>
        <taxon>Acrobeloides</taxon>
    </lineage>
</organism>
<proteinExistence type="inferred from homology"/>
<evidence type="ECO:0000259" key="9">
    <source>
        <dbReference type="PROSITE" id="PS50001"/>
    </source>
</evidence>
<evidence type="ECO:0000256" key="3">
    <source>
        <dbReference type="ARBA" id="ARBA00022694"/>
    </source>
</evidence>
<dbReference type="WBParaSite" id="ACRNAN_Path_1476.g5771.t1">
    <property type="protein sequence ID" value="ACRNAN_Path_1476.g5771.t1"/>
    <property type="gene ID" value="ACRNAN_Path_1476.g5771"/>
</dbReference>
<evidence type="ECO:0000256" key="7">
    <source>
        <dbReference type="RuleBase" id="RU003313"/>
    </source>
</evidence>
<dbReference type="PROSITE" id="PS50001">
    <property type="entry name" value="SH2"/>
    <property type="match status" value="1"/>
</dbReference>
<evidence type="ECO:0000256" key="4">
    <source>
        <dbReference type="ARBA" id="ARBA00022741"/>
    </source>
</evidence>
<feature type="domain" description="SH2" evidence="9">
    <location>
        <begin position="45"/>
        <end position="136"/>
    </location>
</feature>
<dbReference type="CDD" id="cd04164">
    <property type="entry name" value="trmE"/>
    <property type="match status" value="1"/>
</dbReference>
<dbReference type="PANTHER" id="PTHR42714:SF2">
    <property type="entry name" value="TRNA MODIFICATION GTPASE GTPBP3, MITOCHONDRIAL"/>
    <property type="match status" value="1"/>
</dbReference>
<dbReference type="Pfam" id="PF10396">
    <property type="entry name" value="TrmE_N"/>
    <property type="match status" value="1"/>
</dbReference>
<comment type="similarity">
    <text evidence="2 7">Belongs to the TRAFAC class TrmE-Era-EngA-EngB-Septin-like GTPase superfamily. TrmE GTPase family.</text>
</comment>
<dbReference type="InterPro" id="IPR025867">
    <property type="entry name" value="MnmE_helical"/>
</dbReference>
<dbReference type="InterPro" id="IPR031168">
    <property type="entry name" value="G_TrmE"/>
</dbReference>
<dbReference type="SUPFAM" id="SSF55550">
    <property type="entry name" value="SH2 domain"/>
    <property type="match status" value="1"/>
</dbReference>
<evidence type="ECO:0000256" key="1">
    <source>
        <dbReference type="ARBA" id="ARBA00004173"/>
    </source>
</evidence>
<dbReference type="CDD" id="cd14858">
    <property type="entry name" value="TrmE_N"/>
    <property type="match status" value="1"/>
</dbReference>
<keyword evidence="8" id="KW-0175">Coiled coil</keyword>
<dbReference type="Pfam" id="PF00017">
    <property type="entry name" value="SH2"/>
    <property type="match status" value="1"/>
</dbReference>
<evidence type="ECO:0000313" key="12">
    <source>
        <dbReference type="WBParaSite" id="ACRNAN_Path_1476.g5771.t1"/>
    </source>
</evidence>
<dbReference type="Gene3D" id="3.30.1360.120">
    <property type="entry name" value="Probable tRNA modification gtpase trme, domain 1"/>
    <property type="match status" value="1"/>
</dbReference>
<feature type="domain" description="TrmE-type G" evidence="10">
    <location>
        <begin position="378"/>
        <end position="545"/>
    </location>
</feature>
<dbReference type="Proteomes" id="UP000887540">
    <property type="component" value="Unplaced"/>
</dbReference>
<keyword evidence="6" id="KW-0727">SH2 domain</keyword>
<dbReference type="GO" id="GO:0002098">
    <property type="term" value="P:tRNA wobble uridine modification"/>
    <property type="evidence" value="ECO:0007669"/>
    <property type="project" value="TreeGrafter"/>
</dbReference>
<dbReference type="GO" id="GO:0005739">
    <property type="term" value="C:mitochondrion"/>
    <property type="evidence" value="ECO:0007669"/>
    <property type="project" value="UniProtKB-SubCell"/>
</dbReference>
<dbReference type="PROSITE" id="PS51709">
    <property type="entry name" value="G_TRME"/>
    <property type="match status" value="1"/>
</dbReference>
<dbReference type="NCBIfam" id="TIGR00231">
    <property type="entry name" value="small_GTP"/>
    <property type="match status" value="1"/>
</dbReference>
<dbReference type="FunFam" id="3.30.1360.120:FF:000007">
    <property type="entry name" value="tRNA modification GTPase GTPBP3, mitochondrial"/>
    <property type="match status" value="1"/>
</dbReference>
<dbReference type="HAMAP" id="MF_00379">
    <property type="entry name" value="GTPase_MnmE"/>
    <property type="match status" value="1"/>
</dbReference>
<dbReference type="GO" id="GO:0003924">
    <property type="term" value="F:GTPase activity"/>
    <property type="evidence" value="ECO:0007669"/>
    <property type="project" value="InterPro"/>
</dbReference>
<protein>
    <submittedName>
        <fullName evidence="12">Uncharacterized protein</fullName>
    </submittedName>
</protein>
<accession>A0A914C106</accession>
<evidence type="ECO:0000259" key="10">
    <source>
        <dbReference type="PROSITE" id="PS51709"/>
    </source>
</evidence>
<dbReference type="SUPFAM" id="SSF52540">
    <property type="entry name" value="P-loop containing nucleoside triphosphate hydrolases"/>
    <property type="match status" value="1"/>
</dbReference>
<dbReference type="GO" id="GO:0030488">
    <property type="term" value="P:tRNA methylation"/>
    <property type="evidence" value="ECO:0007669"/>
    <property type="project" value="TreeGrafter"/>
</dbReference>
<feature type="coiled-coil region" evidence="8">
    <location>
        <begin position="324"/>
        <end position="351"/>
    </location>
</feature>
<dbReference type="NCBIfam" id="TIGR00450">
    <property type="entry name" value="mnmE_trmE_thdF"/>
    <property type="match status" value="1"/>
</dbReference>
<keyword evidence="11" id="KW-1185">Reference proteome</keyword>
<dbReference type="SMART" id="SM00252">
    <property type="entry name" value="SH2"/>
    <property type="match status" value="1"/>
</dbReference>
<dbReference type="InterPro" id="IPR027266">
    <property type="entry name" value="TrmE/GcvT-like"/>
</dbReference>
<dbReference type="Gene3D" id="1.20.120.430">
    <property type="entry name" value="tRNA modification GTPase MnmE domain 2"/>
    <property type="match status" value="1"/>
</dbReference>
<evidence type="ECO:0000313" key="11">
    <source>
        <dbReference type="Proteomes" id="UP000887540"/>
    </source>
</evidence>
<name>A0A914C106_9BILA</name>
<dbReference type="InterPro" id="IPR005225">
    <property type="entry name" value="Small_GTP-bd"/>
</dbReference>
<dbReference type="InterPro" id="IPR006073">
    <property type="entry name" value="GTP-bd"/>
</dbReference>
<dbReference type="InterPro" id="IPR036860">
    <property type="entry name" value="SH2_dom_sf"/>
</dbReference>
<reference evidence="12" key="1">
    <citation type="submission" date="2022-11" db="UniProtKB">
        <authorList>
            <consortium name="WormBaseParasite"/>
        </authorList>
    </citation>
    <scope>IDENTIFICATION</scope>
</reference>
<evidence type="ECO:0000256" key="8">
    <source>
        <dbReference type="SAM" id="Coils"/>
    </source>
</evidence>
<dbReference type="InterPro" id="IPR027368">
    <property type="entry name" value="MnmE_dom2"/>
</dbReference>
<dbReference type="InterPro" id="IPR004520">
    <property type="entry name" value="GTPase_MnmE"/>
</dbReference>
<evidence type="ECO:0000256" key="2">
    <source>
        <dbReference type="ARBA" id="ARBA00011043"/>
    </source>
</evidence>
<dbReference type="PANTHER" id="PTHR42714">
    <property type="entry name" value="TRNA MODIFICATION GTPASE GTPBP3"/>
    <property type="match status" value="1"/>
</dbReference>
<dbReference type="InterPro" id="IPR027417">
    <property type="entry name" value="P-loop_NTPase"/>
</dbReference>
<dbReference type="GO" id="GO:0005525">
    <property type="term" value="F:GTP binding"/>
    <property type="evidence" value="ECO:0007669"/>
    <property type="project" value="UniProtKB-KW"/>
</dbReference>
<dbReference type="NCBIfam" id="NF003661">
    <property type="entry name" value="PRK05291.1-3"/>
    <property type="match status" value="1"/>
</dbReference>
<sequence>MDVDDDQKPEAGPSNMMIEQVQNIQISTIPAPFSESMQRLKECQWYWGAISAKEATKLLENRPPGTFLVRDSRSENYIFSLSYKTETGVYHSRLARYNGRYCLGGPNALISSPSLVDFIEETIRSSTDKRILMHPSSENPRAEATMFGVNLTRNFLISKILPSTSSWRTKTIYALSSGSLPSAVAIIRISGSQSIDALKRLTHKNYFRPRELFYTKIYDGSNNLLDRAMAVLLPGPHTFTGEDTAEIFLHGSRAVVNAVCKTLSQIEGVESAKAGEFTKRSFFNGKMDLAQVESLADLINAETDAQRQLALRQNDAGNYLKPFREDLIEIMAELEAQIDFADDVMEDKNRIITKVEKLLVSLKKLKRSAERGCLIRDGIKVALIGRTNVGKSSLINRLAERDIAIVSEISGTTRDSLETRIQLNSIPFIITDTAGIRNSNDILEKEGIRRSIQRAKESNIVLLILDPTRCKSIQEEVKFLLEKIEVPENFQIVIILNKSDLVGKDRLELLKRELETKLPYDIVTNSCIEENGIEPLLKWLNQSISTIENYEGDDLVLSRHRHIELLLQAVDELEQFLDFIHHDAAIAAQNLRNTAEAIGEISGIIVNEHILDRIFSQFCIGK</sequence>
<dbReference type="InterPro" id="IPR000980">
    <property type="entry name" value="SH2"/>
</dbReference>
<evidence type="ECO:0000256" key="6">
    <source>
        <dbReference type="PROSITE-ProRule" id="PRU00191"/>
    </source>
</evidence>
<evidence type="ECO:0000256" key="5">
    <source>
        <dbReference type="ARBA" id="ARBA00023134"/>
    </source>
</evidence>
<dbReference type="Pfam" id="PF12631">
    <property type="entry name" value="MnmE_helical"/>
    <property type="match status" value="1"/>
</dbReference>
<comment type="subcellular location">
    <subcellularLocation>
        <location evidence="1">Mitochondrion</location>
    </subcellularLocation>
</comment>
<dbReference type="Gene3D" id="3.40.50.300">
    <property type="entry name" value="P-loop containing nucleotide triphosphate hydrolases"/>
    <property type="match status" value="1"/>
</dbReference>
<keyword evidence="3 7" id="KW-0819">tRNA processing</keyword>
<keyword evidence="5 7" id="KW-0342">GTP-binding</keyword>
<dbReference type="Gene3D" id="3.30.505.10">
    <property type="entry name" value="SH2 domain"/>
    <property type="match status" value="1"/>
</dbReference>
<dbReference type="Pfam" id="PF01926">
    <property type="entry name" value="MMR_HSR1"/>
    <property type="match status" value="1"/>
</dbReference>